<dbReference type="PANTHER" id="PTHR36966:SF1">
    <property type="entry name" value="REP-ASSOCIATED TYROSINE TRANSPOSASE"/>
    <property type="match status" value="1"/>
</dbReference>
<dbReference type="InterPro" id="IPR052715">
    <property type="entry name" value="RAYT_transposase"/>
</dbReference>
<evidence type="ECO:0000313" key="3">
    <source>
        <dbReference type="Proteomes" id="UP000326570"/>
    </source>
</evidence>
<dbReference type="Gene3D" id="3.30.70.1290">
    <property type="entry name" value="Transposase IS200-like"/>
    <property type="match status" value="1"/>
</dbReference>
<reference evidence="2 3" key="1">
    <citation type="submission" date="2019-09" db="EMBL/GenBank/DDBJ databases">
        <title>Genome sequence of Adhaeribacter sp. M2.</title>
        <authorList>
            <person name="Srinivasan S."/>
        </authorList>
    </citation>
    <scope>NUCLEOTIDE SEQUENCE [LARGE SCALE GENOMIC DNA]</scope>
    <source>
        <strain evidence="2 3">M2</strain>
    </source>
</reference>
<name>A0A5N1IJW8_9BACT</name>
<evidence type="ECO:0000313" key="2">
    <source>
        <dbReference type="EMBL" id="KAA9326043.1"/>
    </source>
</evidence>
<dbReference type="SUPFAM" id="SSF143422">
    <property type="entry name" value="Transposase IS200-like"/>
    <property type="match status" value="1"/>
</dbReference>
<protein>
    <submittedName>
        <fullName evidence="2">Transposase</fullName>
    </submittedName>
</protein>
<comment type="caution">
    <text evidence="2">The sequence shown here is derived from an EMBL/GenBank/DDBJ whole genome shotgun (WGS) entry which is preliminary data.</text>
</comment>
<gene>
    <name evidence="2" type="ORF">F0P94_16635</name>
</gene>
<dbReference type="GO" id="GO:0006313">
    <property type="term" value="P:DNA transposition"/>
    <property type="evidence" value="ECO:0007669"/>
    <property type="project" value="InterPro"/>
</dbReference>
<dbReference type="GO" id="GO:0043565">
    <property type="term" value="F:sequence-specific DNA binding"/>
    <property type="evidence" value="ECO:0007669"/>
    <property type="project" value="TreeGrafter"/>
</dbReference>
<proteinExistence type="predicted"/>
<dbReference type="RefSeq" id="WP_150905128.1">
    <property type="nucleotide sequence ID" value="NZ_VTWT01000010.1"/>
</dbReference>
<dbReference type="InterPro" id="IPR036515">
    <property type="entry name" value="Transposase_17_sf"/>
</dbReference>
<dbReference type="GO" id="GO:0004803">
    <property type="term" value="F:transposase activity"/>
    <property type="evidence" value="ECO:0007669"/>
    <property type="project" value="InterPro"/>
</dbReference>
<dbReference type="Proteomes" id="UP000326570">
    <property type="component" value="Unassembled WGS sequence"/>
</dbReference>
<sequence>MELSQVYFWTSTILDWKPLLLHHTSKAIIVNSLKHLHAKGKIRIYGFVIMPNHVHLLWEMIAMNGKEMPYASFQKFTAHEFQKELRSTNPSLLSEFEVDEPERKYRFWQRDPLAFPVNSKTMAEQKLQYLHLNPLQAHWNLAKRPEAYMFSSARFYESMDQEFNFLTDYRERF</sequence>
<feature type="domain" description="Transposase IS200-like" evidence="1">
    <location>
        <begin position="2"/>
        <end position="133"/>
    </location>
</feature>
<accession>A0A5N1IJW8</accession>
<dbReference type="PANTHER" id="PTHR36966">
    <property type="entry name" value="REP-ASSOCIATED TYROSINE TRANSPOSASE"/>
    <property type="match status" value="1"/>
</dbReference>
<dbReference type="InterPro" id="IPR002686">
    <property type="entry name" value="Transposase_17"/>
</dbReference>
<organism evidence="2 3">
    <name type="scientific">Adhaeribacter soli</name>
    <dbReference type="NCBI Taxonomy" id="2607655"/>
    <lineage>
        <taxon>Bacteria</taxon>
        <taxon>Pseudomonadati</taxon>
        <taxon>Bacteroidota</taxon>
        <taxon>Cytophagia</taxon>
        <taxon>Cytophagales</taxon>
        <taxon>Hymenobacteraceae</taxon>
        <taxon>Adhaeribacter</taxon>
    </lineage>
</organism>
<evidence type="ECO:0000259" key="1">
    <source>
        <dbReference type="SMART" id="SM01321"/>
    </source>
</evidence>
<keyword evidence="3" id="KW-1185">Reference proteome</keyword>
<dbReference type="EMBL" id="VTWT01000010">
    <property type="protein sequence ID" value="KAA9326043.1"/>
    <property type="molecule type" value="Genomic_DNA"/>
</dbReference>
<dbReference type="AlphaFoldDB" id="A0A5N1IJW8"/>
<dbReference type="SMART" id="SM01321">
    <property type="entry name" value="Y1_Tnp"/>
    <property type="match status" value="1"/>
</dbReference>